<name>A0A0G0M4P3_UNCC2</name>
<proteinExistence type="inferred from homology"/>
<evidence type="ECO:0000256" key="3">
    <source>
        <dbReference type="ARBA" id="ARBA00022840"/>
    </source>
</evidence>
<keyword evidence="4 7" id="KW-0805">Transcription regulation</keyword>
<keyword evidence="6 7" id="KW-0804">Transcription</keyword>
<dbReference type="AlphaFoldDB" id="A0A0G0M4P3"/>
<keyword evidence="7" id="KW-0479">Metal-binding</keyword>
<keyword evidence="5 7" id="KW-0238">DNA-binding</keyword>
<dbReference type="Pfam" id="PF22811">
    <property type="entry name" value="Zn_ribbon_NrdR"/>
    <property type="match status" value="1"/>
</dbReference>
<dbReference type="GO" id="GO:0045892">
    <property type="term" value="P:negative regulation of DNA-templated transcription"/>
    <property type="evidence" value="ECO:0007669"/>
    <property type="project" value="UniProtKB-UniRule"/>
</dbReference>
<dbReference type="NCBIfam" id="TIGR00244">
    <property type="entry name" value="transcriptional regulator NrdR"/>
    <property type="match status" value="1"/>
</dbReference>
<organism evidence="9 10">
    <name type="scientific">candidate division CPR2 bacterium GW2011_GWC2_39_10</name>
    <dbReference type="NCBI Taxonomy" id="1618345"/>
    <lineage>
        <taxon>Bacteria</taxon>
        <taxon>Bacteria division CPR2</taxon>
    </lineage>
</organism>
<dbReference type="PANTHER" id="PTHR30455">
    <property type="entry name" value="TRANSCRIPTIONAL REPRESSOR NRDR"/>
    <property type="match status" value="1"/>
</dbReference>
<dbReference type="InterPro" id="IPR003796">
    <property type="entry name" value="RNR_NrdR-like"/>
</dbReference>
<evidence type="ECO:0000313" key="10">
    <source>
        <dbReference type="Proteomes" id="UP000034207"/>
    </source>
</evidence>
<gene>
    <name evidence="7" type="primary">nrdR</name>
    <name evidence="9" type="ORF">UT18_C0002G0072</name>
</gene>
<accession>A0A0G0M4P3</accession>
<dbReference type="GO" id="GO:0005524">
    <property type="term" value="F:ATP binding"/>
    <property type="evidence" value="ECO:0007669"/>
    <property type="project" value="UniProtKB-UniRule"/>
</dbReference>
<dbReference type="InterPro" id="IPR055173">
    <property type="entry name" value="NrdR-like_N"/>
</dbReference>
<dbReference type="PANTHER" id="PTHR30455:SF2">
    <property type="entry name" value="TRANSCRIPTIONAL REPRESSOR NRDR"/>
    <property type="match status" value="1"/>
</dbReference>
<dbReference type="InterPro" id="IPR005144">
    <property type="entry name" value="ATP-cone_dom"/>
</dbReference>
<protein>
    <recommendedName>
        <fullName evidence="7">Transcriptional repressor NrdR</fullName>
    </recommendedName>
</protein>
<dbReference type="Proteomes" id="UP000034207">
    <property type="component" value="Unassembled WGS sequence"/>
</dbReference>
<evidence type="ECO:0000259" key="8">
    <source>
        <dbReference type="PROSITE" id="PS51161"/>
    </source>
</evidence>
<dbReference type="GO" id="GO:0003677">
    <property type="term" value="F:DNA binding"/>
    <property type="evidence" value="ECO:0007669"/>
    <property type="project" value="UniProtKB-KW"/>
</dbReference>
<dbReference type="Pfam" id="PF03477">
    <property type="entry name" value="ATP-cone"/>
    <property type="match status" value="1"/>
</dbReference>
<evidence type="ECO:0000256" key="6">
    <source>
        <dbReference type="ARBA" id="ARBA00023163"/>
    </source>
</evidence>
<keyword evidence="2 7" id="KW-0547">Nucleotide-binding</keyword>
<dbReference type="PROSITE" id="PS51161">
    <property type="entry name" value="ATP_CONE"/>
    <property type="match status" value="1"/>
</dbReference>
<comment type="similarity">
    <text evidence="7">Belongs to the NrdR family.</text>
</comment>
<dbReference type="GO" id="GO:0008270">
    <property type="term" value="F:zinc ion binding"/>
    <property type="evidence" value="ECO:0007669"/>
    <property type="project" value="UniProtKB-UniRule"/>
</dbReference>
<keyword evidence="7" id="KW-0862">Zinc</keyword>
<evidence type="ECO:0000256" key="2">
    <source>
        <dbReference type="ARBA" id="ARBA00022741"/>
    </source>
</evidence>
<dbReference type="HAMAP" id="MF_00440">
    <property type="entry name" value="NrdR"/>
    <property type="match status" value="1"/>
</dbReference>
<keyword evidence="3 7" id="KW-0067">ATP-binding</keyword>
<comment type="caution">
    <text evidence="9">The sequence shown here is derived from an EMBL/GenBank/DDBJ whole genome shotgun (WGS) entry which is preliminary data.</text>
</comment>
<dbReference type="EMBL" id="LBVV01000002">
    <property type="protein sequence ID" value="KKQ95295.1"/>
    <property type="molecule type" value="Genomic_DNA"/>
</dbReference>
<feature type="domain" description="ATP-cone" evidence="8">
    <location>
        <begin position="49"/>
        <end position="139"/>
    </location>
</feature>
<comment type="cofactor">
    <cofactor evidence="7">
        <name>Zn(2+)</name>
        <dbReference type="ChEBI" id="CHEBI:29105"/>
    </cofactor>
    <text evidence="7">Binds 1 zinc ion.</text>
</comment>
<comment type="function">
    <text evidence="7">Negatively regulates transcription of bacterial ribonucleotide reductase nrd genes and operons by binding to NrdR-boxes.</text>
</comment>
<dbReference type="PATRIC" id="fig|1618345.3.peg.127"/>
<sequence>MKCPECKKSESKVMESRELYDGELIRRRRECLKCQTRFTTYERIEQPVIMVIKRDGKREQFSRSKIANGVYRACEKREIPELEIEEVVGSIEKKIRARGENEILSMEIGEQVLKELSSLDDVSYIRFASVYQSFTDINSFHEIIKKMKKER</sequence>
<evidence type="ECO:0000256" key="7">
    <source>
        <dbReference type="HAMAP-Rule" id="MF_00440"/>
    </source>
</evidence>
<evidence type="ECO:0000313" key="9">
    <source>
        <dbReference type="EMBL" id="KKQ95295.1"/>
    </source>
</evidence>
<keyword evidence="1 7" id="KW-0678">Repressor</keyword>
<reference evidence="9" key="1">
    <citation type="journal article" date="2015" name="Nature">
        <title>rRNA introns, odd ribosomes, and small enigmatic genomes across a large radiation of phyla.</title>
        <authorList>
            <person name="Brown C.T."/>
            <person name="Hug L.A."/>
            <person name="Thomas B.C."/>
            <person name="Sharon I."/>
            <person name="Castelle C.J."/>
            <person name="Singh A."/>
            <person name="Wilkins M.J."/>
            <person name="Williams K.H."/>
            <person name="Banfield J.F."/>
        </authorList>
    </citation>
    <scope>NUCLEOTIDE SEQUENCE [LARGE SCALE GENOMIC DNA]</scope>
</reference>
<feature type="zinc finger region" evidence="7">
    <location>
        <begin position="3"/>
        <end position="34"/>
    </location>
</feature>
<evidence type="ECO:0000256" key="5">
    <source>
        <dbReference type="ARBA" id="ARBA00023125"/>
    </source>
</evidence>
<keyword evidence="7" id="KW-0863">Zinc-finger</keyword>
<dbReference type="STRING" id="1618345.UT18_C0002G0072"/>
<evidence type="ECO:0000256" key="1">
    <source>
        <dbReference type="ARBA" id="ARBA00022491"/>
    </source>
</evidence>
<evidence type="ECO:0000256" key="4">
    <source>
        <dbReference type="ARBA" id="ARBA00023015"/>
    </source>
</evidence>